<evidence type="ECO:0000313" key="3">
    <source>
        <dbReference type="Proteomes" id="UP000432015"/>
    </source>
</evidence>
<accession>A0A7K1KYA4</accession>
<comment type="caution">
    <text evidence="2">The sequence shown here is derived from an EMBL/GenBank/DDBJ whole genome shotgun (WGS) entry which is preliminary data.</text>
</comment>
<keyword evidence="3" id="KW-1185">Reference proteome</keyword>
<dbReference type="InterPro" id="IPR005531">
    <property type="entry name" value="Asp23"/>
</dbReference>
<name>A0A7K1KYA4_9ACTN</name>
<dbReference type="RefSeq" id="WP_156216051.1">
    <property type="nucleotide sequence ID" value="NZ_WOFH01000003.1"/>
</dbReference>
<protein>
    <submittedName>
        <fullName evidence="2">Asp23/Gls24 family envelope stress response protein</fullName>
    </submittedName>
</protein>
<dbReference type="AlphaFoldDB" id="A0A7K1KYA4"/>
<dbReference type="EMBL" id="WOFH01000003">
    <property type="protein sequence ID" value="MUN37043.1"/>
    <property type="molecule type" value="Genomic_DNA"/>
</dbReference>
<organism evidence="2 3">
    <name type="scientific">Actinomadura litoris</name>
    <dbReference type="NCBI Taxonomy" id="2678616"/>
    <lineage>
        <taxon>Bacteria</taxon>
        <taxon>Bacillati</taxon>
        <taxon>Actinomycetota</taxon>
        <taxon>Actinomycetes</taxon>
        <taxon>Streptosporangiales</taxon>
        <taxon>Thermomonosporaceae</taxon>
        <taxon>Actinomadura</taxon>
    </lineage>
</organism>
<dbReference type="Pfam" id="PF03780">
    <property type="entry name" value="Asp23"/>
    <property type="match status" value="1"/>
</dbReference>
<evidence type="ECO:0000313" key="2">
    <source>
        <dbReference type="EMBL" id="MUN37043.1"/>
    </source>
</evidence>
<reference evidence="2 3" key="1">
    <citation type="submission" date="2019-11" db="EMBL/GenBank/DDBJ databases">
        <authorList>
            <person name="Cao P."/>
        </authorList>
    </citation>
    <scope>NUCLEOTIDE SEQUENCE [LARGE SCALE GENOMIC DNA]</scope>
    <source>
        <strain evidence="2 3">NEAU-AAG5</strain>
    </source>
</reference>
<sequence length="123" mass="13628">MTVTAPPHQAVRSRGTTRISDRAVERIVARVLDEAGDSDAMTRTMLGVPLRGRRGSRTDVRVDAEIVTIRTAISVTYPRPVREVARRVRESVRGRVEELTGLSVRQVDIEVAELERPTGRALA</sequence>
<proteinExistence type="inferred from homology"/>
<evidence type="ECO:0000256" key="1">
    <source>
        <dbReference type="ARBA" id="ARBA00005721"/>
    </source>
</evidence>
<dbReference type="Proteomes" id="UP000432015">
    <property type="component" value="Unassembled WGS sequence"/>
</dbReference>
<gene>
    <name evidence="2" type="ORF">GNZ18_10590</name>
</gene>
<comment type="similarity">
    <text evidence="1">Belongs to the asp23 family.</text>
</comment>